<sequence length="587" mass="67306">MLGGCNPALPEYILTSRKVWNLLRNQIFILRIFDYSFPDIMKTSSVTRSDSKKASPKLPNEMWLKIFSNLSHEHLLQASLVCKDWCQIAWAPELKRKSKLVITRQKLKYICDIMQNNYLKCENVQLDDESGEFSSGEYKLLVQIFKHLSPHLVQVKLHGASNLSMLNNPMPKLRELDLSESWSDGIIPLHLTKSSNLKSLSMPTYDSEHLKFQLLSNLAQTAGTRLEKLSVYIGYSSIDCLGALRPYAQSLRCLKLELIVTQVDVIVEHHLADIFNKFSRLESLHIKGPFNTTAIRIIFENLPRANRLKTIILEFCVWCNGDDLLKLIVHKWSDSLESLDLRGLVVSDDLAKQLSFISHKLHSLELCLPSALMAQNLFQTIVPKANKTLTELRLMQWRPIGELFVALIQRLTHLTTLDLRDTIPTIDGKEMDYVFLHLTRLRHLFLPQCVSENDQEDLCSKSNLSNLKGLQTLHSCLCPITALQDLNFKFKELTKLELQACKRSKHSKHMPPGLKMYHQRITTNVSPTIENVPPTYHHKRITNDIGKSDGQRSRKSRSVWRNENKDIYGFVSVGGDDNIFVSKYPAH</sequence>
<dbReference type="STRING" id="7398.A0A1B0A610"/>
<feature type="domain" description="F-box" evidence="2">
    <location>
        <begin position="52"/>
        <end position="98"/>
    </location>
</feature>
<dbReference type="CDD" id="cd09917">
    <property type="entry name" value="F-box_SF"/>
    <property type="match status" value="1"/>
</dbReference>
<protein>
    <submittedName>
        <fullName evidence="3">F-box domain-containing protein</fullName>
    </submittedName>
</protein>
<dbReference type="GO" id="GO:0031146">
    <property type="term" value="P:SCF-dependent proteasomal ubiquitin-dependent protein catabolic process"/>
    <property type="evidence" value="ECO:0007669"/>
    <property type="project" value="TreeGrafter"/>
</dbReference>
<dbReference type="Pfam" id="PF12937">
    <property type="entry name" value="F-box-like"/>
    <property type="match status" value="1"/>
</dbReference>
<evidence type="ECO:0000313" key="3">
    <source>
        <dbReference type="EnsemblMetazoa" id="GPAI035507-PA"/>
    </source>
</evidence>
<dbReference type="VEuPathDB" id="VectorBase:GPAI035507"/>
<evidence type="ECO:0000259" key="2">
    <source>
        <dbReference type="PROSITE" id="PS50181"/>
    </source>
</evidence>
<evidence type="ECO:0000256" key="1">
    <source>
        <dbReference type="SAM" id="MobiDB-lite"/>
    </source>
</evidence>
<dbReference type="SUPFAM" id="SSF52047">
    <property type="entry name" value="RNI-like"/>
    <property type="match status" value="1"/>
</dbReference>
<dbReference type="SMART" id="SM00256">
    <property type="entry name" value="FBOX"/>
    <property type="match status" value="1"/>
</dbReference>
<dbReference type="PANTHER" id="PTHR13318:SF247">
    <property type="entry name" value="GH16156P"/>
    <property type="match status" value="1"/>
</dbReference>
<dbReference type="PROSITE" id="PS50181">
    <property type="entry name" value="FBOX"/>
    <property type="match status" value="1"/>
</dbReference>
<dbReference type="Proteomes" id="UP000092445">
    <property type="component" value="Unassembled WGS sequence"/>
</dbReference>
<dbReference type="Gene3D" id="1.20.1280.50">
    <property type="match status" value="1"/>
</dbReference>
<keyword evidence="4" id="KW-1185">Reference proteome</keyword>
<dbReference type="EnsemblMetazoa" id="GPAI035507-RA">
    <property type="protein sequence ID" value="GPAI035507-PA"/>
    <property type="gene ID" value="GPAI035507"/>
</dbReference>
<dbReference type="SUPFAM" id="SSF81383">
    <property type="entry name" value="F-box domain"/>
    <property type="match status" value="1"/>
</dbReference>
<dbReference type="GO" id="GO:0019005">
    <property type="term" value="C:SCF ubiquitin ligase complex"/>
    <property type="evidence" value="ECO:0007669"/>
    <property type="project" value="TreeGrafter"/>
</dbReference>
<name>A0A1B0A610_GLOPL</name>
<accession>A0A1B0A610</accession>
<dbReference type="Gene3D" id="3.80.10.10">
    <property type="entry name" value="Ribonuclease Inhibitor"/>
    <property type="match status" value="1"/>
</dbReference>
<dbReference type="PANTHER" id="PTHR13318">
    <property type="entry name" value="PARTNER OF PAIRED, ISOFORM B-RELATED"/>
    <property type="match status" value="1"/>
</dbReference>
<feature type="region of interest" description="Disordered" evidence="1">
    <location>
        <begin position="538"/>
        <end position="558"/>
    </location>
</feature>
<reference evidence="4" key="1">
    <citation type="submission" date="2014-03" db="EMBL/GenBank/DDBJ databases">
        <authorList>
            <person name="Aksoy S."/>
            <person name="Warren W."/>
            <person name="Wilson R.K."/>
        </authorList>
    </citation>
    <scope>NUCLEOTIDE SEQUENCE [LARGE SCALE GENOMIC DNA]</scope>
    <source>
        <strain evidence="4">IAEA</strain>
    </source>
</reference>
<dbReference type="InterPro" id="IPR001810">
    <property type="entry name" value="F-box_dom"/>
</dbReference>
<organism evidence="3 4">
    <name type="scientific">Glossina pallidipes</name>
    <name type="common">Tsetse fly</name>
    <dbReference type="NCBI Taxonomy" id="7398"/>
    <lineage>
        <taxon>Eukaryota</taxon>
        <taxon>Metazoa</taxon>
        <taxon>Ecdysozoa</taxon>
        <taxon>Arthropoda</taxon>
        <taxon>Hexapoda</taxon>
        <taxon>Insecta</taxon>
        <taxon>Pterygota</taxon>
        <taxon>Neoptera</taxon>
        <taxon>Endopterygota</taxon>
        <taxon>Diptera</taxon>
        <taxon>Brachycera</taxon>
        <taxon>Muscomorpha</taxon>
        <taxon>Hippoboscoidea</taxon>
        <taxon>Glossinidae</taxon>
        <taxon>Glossina</taxon>
    </lineage>
</organism>
<proteinExistence type="predicted"/>
<evidence type="ECO:0000313" key="4">
    <source>
        <dbReference type="Proteomes" id="UP000092445"/>
    </source>
</evidence>
<dbReference type="AlphaFoldDB" id="A0A1B0A610"/>
<dbReference type="InterPro" id="IPR036047">
    <property type="entry name" value="F-box-like_dom_sf"/>
</dbReference>
<reference evidence="3" key="2">
    <citation type="submission" date="2020-05" db="UniProtKB">
        <authorList>
            <consortium name="EnsemblMetazoa"/>
        </authorList>
    </citation>
    <scope>IDENTIFICATION</scope>
    <source>
        <strain evidence="3">IAEA</strain>
    </source>
</reference>
<dbReference type="InterPro" id="IPR032675">
    <property type="entry name" value="LRR_dom_sf"/>
</dbReference>